<name>A0ABW9SKI6_9BURK</name>
<feature type="chain" id="PRO_5045066681" evidence="1">
    <location>
        <begin position="32"/>
        <end position="119"/>
    </location>
</feature>
<dbReference type="Pfam" id="PF11162">
    <property type="entry name" value="DUF2946"/>
    <property type="match status" value="1"/>
</dbReference>
<reference evidence="2 3" key="1">
    <citation type="submission" date="2019-11" db="EMBL/GenBank/DDBJ databases">
        <title>Type strains purchased from KCTC, JCM and DSMZ.</title>
        <authorList>
            <person name="Lu H."/>
        </authorList>
    </citation>
    <scope>NUCLEOTIDE SEQUENCE [LARGE SCALE GENOMIC DNA]</scope>
    <source>
        <strain evidence="2 3">DSM 103461</strain>
    </source>
</reference>
<organism evidence="2 3">
    <name type="scientific">Pseudoduganella danionis</name>
    <dbReference type="NCBI Taxonomy" id="1890295"/>
    <lineage>
        <taxon>Bacteria</taxon>
        <taxon>Pseudomonadati</taxon>
        <taxon>Pseudomonadota</taxon>
        <taxon>Betaproteobacteria</taxon>
        <taxon>Burkholderiales</taxon>
        <taxon>Oxalobacteraceae</taxon>
        <taxon>Telluria group</taxon>
        <taxon>Pseudoduganella</taxon>
    </lineage>
</organism>
<dbReference type="InterPro" id="IPR021333">
    <property type="entry name" value="DUF2946"/>
</dbReference>
<dbReference type="Proteomes" id="UP000735592">
    <property type="component" value="Unassembled WGS sequence"/>
</dbReference>
<evidence type="ECO:0000313" key="2">
    <source>
        <dbReference type="EMBL" id="MTW32688.1"/>
    </source>
</evidence>
<evidence type="ECO:0000256" key="1">
    <source>
        <dbReference type="SAM" id="SignalP"/>
    </source>
</evidence>
<keyword evidence="1" id="KW-0732">Signal</keyword>
<feature type="signal peptide" evidence="1">
    <location>
        <begin position="1"/>
        <end position="31"/>
    </location>
</feature>
<dbReference type="EMBL" id="WNKW01000001">
    <property type="protein sequence ID" value="MTW32688.1"/>
    <property type="molecule type" value="Genomic_DNA"/>
</dbReference>
<sequence>MGAFLKRKQATGLIVCLAIVLQLLVPAWASAARNTAATPWAAEVCRSTPAPGQTPAATHSLKHCLFCSSSADTYAPPVALAGLPVLPAGAALYAGVAPAAPACHAHWHLAQPRAPPALS</sequence>
<accession>A0ABW9SKI6</accession>
<protein>
    <submittedName>
        <fullName evidence="2">DUF2946 domain-containing protein</fullName>
    </submittedName>
</protein>
<keyword evidence="3" id="KW-1185">Reference proteome</keyword>
<proteinExistence type="predicted"/>
<dbReference type="RefSeq" id="WP_155433923.1">
    <property type="nucleotide sequence ID" value="NZ_JBHLXK010000003.1"/>
</dbReference>
<evidence type="ECO:0000313" key="3">
    <source>
        <dbReference type="Proteomes" id="UP000735592"/>
    </source>
</evidence>
<comment type="caution">
    <text evidence="2">The sequence shown here is derived from an EMBL/GenBank/DDBJ whole genome shotgun (WGS) entry which is preliminary data.</text>
</comment>
<gene>
    <name evidence="2" type="ORF">GM655_07610</name>
</gene>